<dbReference type="InterPro" id="IPR045584">
    <property type="entry name" value="Pilin-like"/>
</dbReference>
<sequence length="213" mass="22914">MHRPNIRKHRGFTIIEFTIVTAMLSILAVIAIPNFLKRQALAAQGEAKGNLKAWFSAQRAYHEENGRYSENVHTVGFLPESGNRYAYYFGSALNCIIRNASGVTDSPNANCITVDRAEFPNNVLTPKVTPPSSPTYEGEGANPGMPGLGGCTTGIGCNISGLAAGNIDDEFRGIDSWWISTKDAQTITAACGNSETESVAGEPYNSFNDIDCD</sequence>
<feature type="region of interest" description="Disordered" evidence="2">
    <location>
        <begin position="193"/>
        <end position="213"/>
    </location>
</feature>
<proteinExistence type="predicted"/>
<dbReference type="Pfam" id="PF14245">
    <property type="entry name" value="Pilin_PilA"/>
    <property type="match status" value="1"/>
</dbReference>
<evidence type="ECO:0000313" key="4">
    <source>
        <dbReference type="EMBL" id="ATB36494.1"/>
    </source>
</evidence>
<dbReference type="KEGG" id="cfus:CYFUS_001909"/>
<dbReference type="InterPro" id="IPR028188">
    <property type="entry name" value="Pilin_PilA"/>
</dbReference>
<accession>A0A250IXN1</accession>
<dbReference type="EMBL" id="CP022098">
    <property type="protein sequence ID" value="ATB36494.1"/>
    <property type="molecule type" value="Genomic_DNA"/>
</dbReference>
<keyword evidence="3" id="KW-0472">Membrane</keyword>
<keyword evidence="3" id="KW-1133">Transmembrane helix</keyword>
<protein>
    <submittedName>
        <fullName evidence="4">Type IV pilus subunit</fullName>
    </submittedName>
</protein>
<feature type="transmembrane region" description="Helical" evidence="3">
    <location>
        <begin position="12"/>
        <end position="36"/>
    </location>
</feature>
<evidence type="ECO:0000313" key="5">
    <source>
        <dbReference type="Proteomes" id="UP000217257"/>
    </source>
</evidence>
<gene>
    <name evidence="4" type="ORF">CYFUS_001909</name>
</gene>
<dbReference type="NCBIfam" id="TIGR02532">
    <property type="entry name" value="IV_pilin_GFxxxE"/>
    <property type="match status" value="1"/>
</dbReference>
<dbReference type="SUPFAM" id="SSF54523">
    <property type="entry name" value="Pili subunits"/>
    <property type="match status" value="1"/>
</dbReference>
<keyword evidence="1" id="KW-0488">Methylation</keyword>
<evidence type="ECO:0000256" key="3">
    <source>
        <dbReference type="SAM" id="Phobius"/>
    </source>
</evidence>
<dbReference type="PRINTS" id="PR00813">
    <property type="entry name" value="BCTERIALGSPG"/>
</dbReference>
<dbReference type="AlphaFoldDB" id="A0A250IXN1"/>
<reference evidence="4 5" key="1">
    <citation type="submission" date="2017-06" db="EMBL/GenBank/DDBJ databases">
        <title>Sequencing and comparative analysis of myxobacterial genomes.</title>
        <authorList>
            <person name="Rupp O."/>
            <person name="Goesmann A."/>
            <person name="Sogaard-Andersen L."/>
        </authorList>
    </citation>
    <scope>NUCLEOTIDE SEQUENCE [LARGE SCALE GENOMIC DNA]</scope>
    <source>
        <strain evidence="4 5">DSM 52655</strain>
    </source>
</reference>
<evidence type="ECO:0000256" key="1">
    <source>
        <dbReference type="ARBA" id="ARBA00022481"/>
    </source>
</evidence>
<dbReference type="InterPro" id="IPR012902">
    <property type="entry name" value="N_methyl_site"/>
</dbReference>
<dbReference type="RefSeq" id="WP_095984949.1">
    <property type="nucleotide sequence ID" value="NZ_CP022098.1"/>
</dbReference>
<dbReference type="GO" id="GO:0015628">
    <property type="term" value="P:protein secretion by the type II secretion system"/>
    <property type="evidence" value="ECO:0007669"/>
    <property type="project" value="InterPro"/>
</dbReference>
<name>A0A250IXN1_9BACT</name>
<keyword evidence="3" id="KW-0812">Transmembrane</keyword>
<dbReference type="Proteomes" id="UP000217257">
    <property type="component" value="Chromosome"/>
</dbReference>
<evidence type="ECO:0000256" key="2">
    <source>
        <dbReference type="SAM" id="MobiDB-lite"/>
    </source>
</evidence>
<dbReference type="Gene3D" id="3.30.700.10">
    <property type="entry name" value="Glycoprotein, Type 4 Pilin"/>
    <property type="match status" value="1"/>
</dbReference>
<dbReference type="InterPro" id="IPR000983">
    <property type="entry name" value="Bac_GSPG_pilin"/>
</dbReference>
<organism evidence="4 5">
    <name type="scientific">Cystobacter fuscus</name>
    <dbReference type="NCBI Taxonomy" id="43"/>
    <lineage>
        <taxon>Bacteria</taxon>
        <taxon>Pseudomonadati</taxon>
        <taxon>Myxococcota</taxon>
        <taxon>Myxococcia</taxon>
        <taxon>Myxococcales</taxon>
        <taxon>Cystobacterineae</taxon>
        <taxon>Archangiaceae</taxon>
        <taxon>Cystobacter</taxon>
    </lineage>
</organism>
<dbReference type="GO" id="GO:0015627">
    <property type="term" value="C:type II protein secretion system complex"/>
    <property type="evidence" value="ECO:0007669"/>
    <property type="project" value="InterPro"/>
</dbReference>